<dbReference type="InterPro" id="IPR029052">
    <property type="entry name" value="Metallo-depent_PP-like"/>
</dbReference>
<dbReference type="CDD" id="cd07385">
    <property type="entry name" value="MPP_YkuE_C"/>
    <property type="match status" value="1"/>
</dbReference>
<dbReference type="Pfam" id="PF00149">
    <property type="entry name" value="Metallophos"/>
    <property type="match status" value="1"/>
</dbReference>
<dbReference type="PANTHER" id="PTHR31302:SF31">
    <property type="entry name" value="PHOSPHODIESTERASE YAEI"/>
    <property type="match status" value="1"/>
</dbReference>
<reference evidence="5" key="1">
    <citation type="submission" date="2019-08" db="EMBL/GenBank/DDBJ databases">
        <title>Complete genome sequence of a mangrove-derived Streptomyces xiamenensis.</title>
        <authorList>
            <person name="Xu J."/>
        </authorList>
    </citation>
    <scope>NUCLEOTIDE SEQUENCE</scope>
    <source>
        <strain evidence="5">318</strain>
    </source>
</reference>
<proteinExistence type="predicted"/>
<feature type="transmembrane region" description="Helical" evidence="3">
    <location>
        <begin position="74"/>
        <end position="93"/>
    </location>
</feature>
<sequence>MLGWATNLLIVLASALVHWWLWKRLVRDTTRPGTRARRVGTVLTAASAALAAAPRILVPALGPDAGRWLAWPGYTWLAVVLYLALPLLVAELIRAAGWLRSRRAGRHDPGPAVPPTAAELNRRLFLSRTAGATAGVISVATTGYGLTSALGPPRVQRVPVGISRLDPRLSGLRIAVVSDLHLGTMLGRSHTERIVRHINGLEADVVAVVGDLADGLPAELGAAARPLRSLESTHGSFFVTGNHEYLYDGADAWVGELHALGVRGLRNERVEIHHNGATLDLAGVEDVTGEEYGTGPDFARTLDGRDPTRPVVLLAHQPILATQAARHGVDLQLSGHTHGGQFFPITQLSRLWEPVVSGLGKVEDTTVYVTNGAGFFGPPVRVGAPPEVTLIELRPAGPREQ</sequence>
<dbReference type="AlphaFoldDB" id="A0A0F7CNM5"/>
<gene>
    <name evidence="5" type="ORF">SXIM_17870</name>
</gene>
<dbReference type="PATRIC" id="fig|408015.6.peg.1822"/>
<dbReference type="InterPro" id="IPR004843">
    <property type="entry name" value="Calcineurin-like_PHP"/>
</dbReference>
<evidence type="ECO:0000256" key="3">
    <source>
        <dbReference type="SAM" id="Phobius"/>
    </source>
</evidence>
<dbReference type="HOGENOM" id="CLU_025443_5_0_11"/>
<feature type="transmembrane region" description="Helical" evidence="3">
    <location>
        <begin position="6"/>
        <end position="22"/>
    </location>
</feature>
<protein>
    <submittedName>
        <fullName evidence="5">Metallophosphoesterase</fullName>
    </submittedName>
</protein>
<keyword evidence="3" id="KW-0472">Membrane</keyword>
<keyword evidence="3" id="KW-1133">Transmembrane helix</keyword>
<dbReference type="InterPro" id="IPR051158">
    <property type="entry name" value="Metallophosphoesterase_sf"/>
</dbReference>
<dbReference type="GO" id="GO:0016020">
    <property type="term" value="C:membrane"/>
    <property type="evidence" value="ECO:0007669"/>
    <property type="project" value="GOC"/>
</dbReference>
<dbReference type="RefSeq" id="WP_046723540.1">
    <property type="nucleotide sequence ID" value="NZ_CP009922.3"/>
</dbReference>
<keyword evidence="3" id="KW-0812">Transmembrane</keyword>
<evidence type="ECO:0000313" key="5">
    <source>
        <dbReference type="EMBL" id="AKG43171.1"/>
    </source>
</evidence>
<evidence type="ECO:0000259" key="4">
    <source>
        <dbReference type="Pfam" id="PF00149"/>
    </source>
</evidence>
<keyword evidence="1" id="KW-0479">Metal-binding</keyword>
<dbReference type="STRING" id="408015.SXIM_17870"/>
<evidence type="ECO:0000256" key="2">
    <source>
        <dbReference type="ARBA" id="ARBA00022801"/>
    </source>
</evidence>
<dbReference type="KEGG" id="sxi:SXIM_17870"/>
<feature type="transmembrane region" description="Helical" evidence="3">
    <location>
        <begin position="42"/>
        <end position="62"/>
    </location>
</feature>
<keyword evidence="6" id="KW-1185">Reference proteome</keyword>
<dbReference type="EMBL" id="CP009922">
    <property type="protein sequence ID" value="AKG43171.1"/>
    <property type="molecule type" value="Genomic_DNA"/>
</dbReference>
<feature type="domain" description="Calcineurin-like phosphoesterase" evidence="4">
    <location>
        <begin position="172"/>
        <end position="339"/>
    </location>
</feature>
<evidence type="ECO:0000313" key="6">
    <source>
        <dbReference type="Proteomes" id="UP000034034"/>
    </source>
</evidence>
<dbReference type="Proteomes" id="UP000034034">
    <property type="component" value="Chromosome"/>
</dbReference>
<dbReference type="SUPFAM" id="SSF56300">
    <property type="entry name" value="Metallo-dependent phosphatases"/>
    <property type="match status" value="1"/>
</dbReference>
<organism evidence="5 6">
    <name type="scientific">Streptomyces xiamenensis</name>
    <dbReference type="NCBI Taxonomy" id="408015"/>
    <lineage>
        <taxon>Bacteria</taxon>
        <taxon>Bacillati</taxon>
        <taxon>Actinomycetota</taxon>
        <taxon>Actinomycetes</taxon>
        <taxon>Kitasatosporales</taxon>
        <taxon>Streptomycetaceae</taxon>
        <taxon>Streptomyces</taxon>
    </lineage>
</organism>
<keyword evidence="2" id="KW-0378">Hydrolase</keyword>
<dbReference type="GO" id="GO:0009245">
    <property type="term" value="P:lipid A biosynthetic process"/>
    <property type="evidence" value="ECO:0007669"/>
    <property type="project" value="TreeGrafter"/>
</dbReference>
<evidence type="ECO:0000256" key="1">
    <source>
        <dbReference type="ARBA" id="ARBA00022723"/>
    </source>
</evidence>
<dbReference type="GO" id="GO:0008758">
    <property type="term" value="F:UDP-2,3-diacylglucosamine hydrolase activity"/>
    <property type="evidence" value="ECO:0007669"/>
    <property type="project" value="TreeGrafter"/>
</dbReference>
<dbReference type="Gene3D" id="3.60.21.10">
    <property type="match status" value="1"/>
</dbReference>
<dbReference type="PANTHER" id="PTHR31302">
    <property type="entry name" value="TRANSMEMBRANE PROTEIN WITH METALLOPHOSPHOESTERASE DOMAIN-RELATED"/>
    <property type="match status" value="1"/>
</dbReference>
<dbReference type="GO" id="GO:0046872">
    <property type="term" value="F:metal ion binding"/>
    <property type="evidence" value="ECO:0007669"/>
    <property type="project" value="UniProtKB-KW"/>
</dbReference>
<name>A0A0F7CNM5_9ACTN</name>
<accession>A0A0F7CNM5</accession>